<dbReference type="GO" id="GO:0008168">
    <property type="term" value="F:methyltransferase activity"/>
    <property type="evidence" value="ECO:0007669"/>
    <property type="project" value="UniProtKB-KW"/>
</dbReference>
<dbReference type="PROSITE" id="PS00092">
    <property type="entry name" value="N6_MTASE"/>
    <property type="match status" value="1"/>
</dbReference>
<evidence type="ECO:0000313" key="4">
    <source>
        <dbReference type="Proteomes" id="UP000070174"/>
    </source>
</evidence>
<gene>
    <name evidence="3" type="ORF">HMPREF3229_00446</name>
</gene>
<dbReference type="NCBIfam" id="TIGR00095">
    <property type="entry name" value="16S rRNA (guanine(966)-N(2))-methyltransferase RsmD"/>
    <property type="match status" value="1"/>
</dbReference>
<dbReference type="Pfam" id="PF03602">
    <property type="entry name" value="Cons_hypoth95"/>
    <property type="match status" value="1"/>
</dbReference>
<dbReference type="PATRIC" id="fig|54005.3.peg.441"/>
<accession>A0A133PRM8</accession>
<dbReference type="GO" id="GO:0031167">
    <property type="term" value="P:rRNA methylation"/>
    <property type="evidence" value="ECO:0007669"/>
    <property type="project" value="InterPro"/>
</dbReference>
<dbReference type="PANTHER" id="PTHR43542">
    <property type="entry name" value="METHYLTRANSFERASE"/>
    <property type="match status" value="1"/>
</dbReference>
<evidence type="ECO:0000256" key="2">
    <source>
        <dbReference type="ARBA" id="ARBA00022679"/>
    </source>
</evidence>
<dbReference type="Gene3D" id="3.40.50.150">
    <property type="entry name" value="Vaccinia Virus protein VP39"/>
    <property type="match status" value="1"/>
</dbReference>
<dbReference type="GO" id="GO:0003676">
    <property type="term" value="F:nucleic acid binding"/>
    <property type="evidence" value="ECO:0007669"/>
    <property type="project" value="InterPro"/>
</dbReference>
<keyword evidence="2 3" id="KW-0808">Transferase</keyword>
<keyword evidence="1 3" id="KW-0489">Methyltransferase</keyword>
<dbReference type="Proteomes" id="UP000070174">
    <property type="component" value="Unassembled WGS sequence"/>
</dbReference>
<comment type="caution">
    <text evidence="3">The sequence shown here is derived from an EMBL/GenBank/DDBJ whole genome shotgun (WGS) entry which is preliminary data.</text>
</comment>
<proteinExistence type="predicted"/>
<dbReference type="EMBL" id="LRQE01000012">
    <property type="protein sequence ID" value="KXA31459.1"/>
    <property type="molecule type" value="Genomic_DNA"/>
</dbReference>
<dbReference type="InterPro" id="IPR002052">
    <property type="entry name" value="DNA_methylase_N6_adenine_CS"/>
</dbReference>
<sequence length="188" mass="21582">MRIISGNRRGLKLIAPKGLDTRPTEDRVKESVFNILGQNFFDVTVLDLFCGSGANGIEFLSRGAEKAYFIDKSKEAIECVRKNLDKAKLTDQAIVIENHLNQAMKNLDTEFDYIYMDPPFERRDLYKKAFKLIREHRILKPNGKLIVEYNTDKPLLIGEGFVEIKNKKYGNTSISICGWDENESNICR</sequence>
<dbReference type="PIRSF" id="PIRSF004553">
    <property type="entry name" value="CHP00095"/>
    <property type="match status" value="1"/>
</dbReference>
<name>A0A133PRM8_9FIRM</name>
<dbReference type="CDD" id="cd02440">
    <property type="entry name" value="AdoMet_MTases"/>
    <property type="match status" value="1"/>
</dbReference>
<dbReference type="AlphaFoldDB" id="A0A133PRM8"/>
<dbReference type="SUPFAM" id="SSF53335">
    <property type="entry name" value="S-adenosyl-L-methionine-dependent methyltransferases"/>
    <property type="match status" value="1"/>
</dbReference>
<protein>
    <submittedName>
        <fullName evidence="3">RNA methyltransferase, RsmD family</fullName>
    </submittedName>
</protein>
<evidence type="ECO:0000313" key="3">
    <source>
        <dbReference type="EMBL" id="KXA31459.1"/>
    </source>
</evidence>
<evidence type="ECO:0000256" key="1">
    <source>
        <dbReference type="ARBA" id="ARBA00022603"/>
    </source>
</evidence>
<reference evidence="3 4" key="1">
    <citation type="submission" date="2016-01" db="EMBL/GenBank/DDBJ databases">
        <authorList>
            <person name="Oliw E.H."/>
        </authorList>
    </citation>
    <scope>NUCLEOTIDE SEQUENCE [LARGE SCALE GENOMIC DNA]</scope>
    <source>
        <strain evidence="3 4">CMW7756A</strain>
    </source>
</reference>
<dbReference type="InterPro" id="IPR004398">
    <property type="entry name" value="RNA_MeTrfase_RsmD"/>
</dbReference>
<dbReference type="RefSeq" id="WP_060799729.1">
    <property type="nucleotide sequence ID" value="NZ_KQ957090.1"/>
</dbReference>
<dbReference type="InterPro" id="IPR029063">
    <property type="entry name" value="SAM-dependent_MTases_sf"/>
</dbReference>
<organism evidence="3">
    <name type="scientific">Peptoniphilus harei</name>
    <dbReference type="NCBI Taxonomy" id="54005"/>
    <lineage>
        <taxon>Bacteria</taxon>
        <taxon>Bacillati</taxon>
        <taxon>Bacillota</taxon>
        <taxon>Tissierellia</taxon>
        <taxon>Tissierellales</taxon>
        <taxon>Peptoniphilaceae</taxon>
        <taxon>Peptoniphilus</taxon>
    </lineage>
</organism>
<dbReference type="PANTHER" id="PTHR43542:SF1">
    <property type="entry name" value="METHYLTRANSFERASE"/>
    <property type="match status" value="1"/>
</dbReference>